<dbReference type="EC" id="3.6.1.7" evidence="2 4"/>
<evidence type="ECO:0000313" key="8">
    <source>
        <dbReference type="Proteomes" id="UP000602745"/>
    </source>
</evidence>
<evidence type="ECO:0000313" key="7">
    <source>
        <dbReference type="EMBL" id="GGE46686.1"/>
    </source>
</evidence>
<dbReference type="InterPro" id="IPR036046">
    <property type="entry name" value="Acylphosphatase-like_dom_sf"/>
</dbReference>
<comment type="similarity">
    <text evidence="1 5">Belongs to the acylphosphatase family.</text>
</comment>
<dbReference type="PANTHER" id="PTHR47268">
    <property type="entry name" value="ACYLPHOSPHATASE"/>
    <property type="match status" value="1"/>
</dbReference>
<dbReference type="PRINTS" id="PR00112">
    <property type="entry name" value="ACYLPHPHTASE"/>
</dbReference>
<dbReference type="InterPro" id="IPR017968">
    <property type="entry name" value="Acylphosphatase_CS"/>
</dbReference>
<gene>
    <name evidence="7" type="primary">acyP</name>
    <name evidence="7" type="ORF">GCM10007276_24810</name>
</gene>
<keyword evidence="4" id="KW-0378">Hydrolase</keyword>
<sequence length="94" mass="10477">MQNVRRFEITGKVQGVGYRAWFREEAEALGLRGWVRNRRDGSVEAEVCGADDALTAIERAAHQGPAFAHVTRVRTTPIARAEAMPDVMEVRPTL</sequence>
<dbReference type="InterPro" id="IPR020456">
    <property type="entry name" value="Acylphosphatase"/>
</dbReference>
<dbReference type="Pfam" id="PF00708">
    <property type="entry name" value="Acylphosphatase"/>
    <property type="match status" value="1"/>
</dbReference>
<dbReference type="PROSITE" id="PS00151">
    <property type="entry name" value="ACYLPHOSPHATASE_2"/>
    <property type="match status" value="1"/>
</dbReference>
<accession>A0A8J2YJ67</accession>
<feature type="active site" evidence="4">
    <location>
        <position position="37"/>
    </location>
</feature>
<dbReference type="EMBL" id="BMCP01000002">
    <property type="protein sequence ID" value="GGE46686.1"/>
    <property type="molecule type" value="Genomic_DNA"/>
</dbReference>
<dbReference type="PANTHER" id="PTHR47268:SF4">
    <property type="entry name" value="ACYLPHOSPHATASE"/>
    <property type="match status" value="1"/>
</dbReference>
<evidence type="ECO:0000256" key="1">
    <source>
        <dbReference type="ARBA" id="ARBA00005614"/>
    </source>
</evidence>
<protein>
    <recommendedName>
        <fullName evidence="2 4">acylphosphatase</fullName>
        <ecNumber evidence="2 4">3.6.1.7</ecNumber>
    </recommendedName>
</protein>
<comment type="caution">
    <text evidence="7">The sequence shown here is derived from an EMBL/GenBank/DDBJ whole genome shotgun (WGS) entry which is preliminary data.</text>
</comment>
<evidence type="ECO:0000259" key="6">
    <source>
        <dbReference type="PROSITE" id="PS51160"/>
    </source>
</evidence>
<organism evidence="7 8">
    <name type="scientific">Agaricicola taiwanensis</name>
    <dbReference type="NCBI Taxonomy" id="591372"/>
    <lineage>
        <taxon>Bacteria</taxon>
        <taxon>Pseudomonadati</taxon>
        <taxon>Pseudomonadota</taxon>
        <taxon>Alphaproteobacteria</taxon>
        <taxon>Rhodobacterales</taxon>
        <taxon>Paracoccaceae</taxon>
        <taxon>Agaricicola</taxon>
    </lineage>
</organism>
<reference evidence="7" key="2">
    <citation type="submission" date="2020-09" db="EMBL/GenBank/DDBJ databases">
        <authorList>
            <person name="Sun Q."/>
            <person name="Sedlacek I."/>
        </authorList>
    </citation>
    <scope>NUCLEOTIDE SEQUENCE</scope>
    <source>
        <strain evidence="7">CCM 7684</strain>
    </source>
</reference>
<dbReference type="GO" id="GO:0003998">
    <property type="term" value="F:acylphosphatase activity"/>
    <property type="evidence" value="ECO:0007669"/>
    <property type="project" value="UniProtKB-EC"/>
</dbReference>
<proteinExistence type="inferred from homology"/>
<keyword evidence="8" id="KW-1185">Reference proteome</keyword>
<dbReference type="PROSITE" id="PS51160">
    <property type="entry name" value="ACYLPHOSPHATASE_3"/>
    <property type="match status" value="1"/>
</dbReference>
<dbReference type="AlphaFoldDB" id="A0A8J2YJ67"/>
<comment type="catalytic activity">
    <reaction evidence="3 4">
        <text>an acyl phosphate + H2O = a carboxylate + phosphate + H(+)</text>
        <dbReference type="Rhea" id="RHEA:14965"/>
        <dbReference type="ChEBI" id="CHEBI:15377"/>
        <dbReference type="ChEBI" id="CHEBI:15378"/>
        <dbReference type="ChEBI" id="CHEBI:29067"/>
        <dbReference type="ChEBI" id="CHEBI:43474"/>
        <dbReference type="ChEBI" id="CHEBI:59918"/>
        <dbReference type="EC" id="3.6.1.7"/>
    </reaction>
</comment>
<dbReference type="Gene3D" id="3.30.70.100">
    <property type="match status" value="1"/>
</dbReference>
<feature type="active site" evidence="4">
    <location>
        <position position="19"/>
    </location>
</feature>
<evidence type="ECO:0000256" key="3">
    <source>
        <dbReference type="ARBA" id="ARBA00047645"/>
    </source>
</evidence>
<dbReference type="SUPFAM" id="SSF54975">
    <property type="entry name" value="Acylphosphatase/BLUF domain-like"/>
    <property type="match status" value="1"/>
</dbReference>
<name>A0A8J2YJ67_9RHOB</name>
<dbReference type="InterPro" id="IPR001792">
    <property type="entry name" value="Acylphosphatase-like_dom"/>
</dbReference>
<evidence type="ECO:0000256" key="4">
    <source>
        <dbReference type="PROSITE-ProRule" id="PRU00520"/>
    </source>
</evidence>
<dbReference type="Proteomes" id="UP000602745">
    <property type="component" value="Unassembled WGS sequence"/>
</dbReference>
<reference evidence="7" key="1">
    <citation type="journal article" date="2014" name="Int. J. Syst. Evol. Microbiol.">
        <title>Complete genome sequence of Corynebacterium casei LMG S-19264T (=DSM 44701T), isolated from a smear-ripened cheese.</title>
        <authorList>
            <consortium name="US DOE Joint Genome Institute (JGI-PGF)"/>
            <person name="Walter F."/>
            <person name="Albersmeier A."/>
            <person name="Kalinowski J."/>
            <person name="Ruckert C."/>
        </authorList>
    </citation>
    <scope>NUCLEOTIDE SEQUENCE</scope>
    <source>
        <strain evidence="7">CCM 7684</strain>
    </source>
</reference>
<feature type="domain" description="Acylphosphatase-like" evidence="6">
    <location>
        <begin position="4"/>
        <end position="92"/>
    </location>
</feature>
<evidence type="ECO:0000256" key="2">
    <source>
        <dbReference type="ARBA" id="ARBA00012150"/>
    </source>
</evidence>
<dbReference type="RefSeq" id="WP_188410025.1">
    <property type="nucleotide sequence ID" value="NZ_BMCP01000002.1"/>
</dbReference>
<evidence type="ECO:0000256" key="5">
    <source>
        <dbReference type="RuleBase" id="RU004168"/>
    </source>
</evidence>